<evidence type="ECO:0000313" key="2">
    <source>
        <dbReference type="Proteomes" id="UP000077202"/>
    </source>
</evidence>
<dbReference type="AlphaFoldDB" id="A0A176VP99"/>
<proteinExistence type="predicted"/>
<reference evidence="1" key="1">
    <citation type="submission" date="2016-03" db="EMBL/GenBank/DDBJ databases">
        <title>Mechanisms controlling the formation of the plant cell surface in tip-growing cells are functionally conserved among land plants.</title>
        <authorList>
            <person name="Honkanen S."/>
            <person name="Jones V.A."/>
            <person name="Morieri G."/>
            <person name="Champion C."/>
            <person name="Hetherington A.J."/>
            <person name="Kelly S."/>
            <person name="Saint-Marcoux D."/>
            <person name="Proust H."/>
            <person name="Prescott H."/>
            <person name="Dolan L."/>
        </authorList>
    </citation>
    <scope>NUCLEOTIDE SEQUENCE [LARGE SCALE GENOMIC DNA]</scope>
    <source>
        <tissue evidence="1">Whole gametophyte</tissue>
    </source>
</reference>
<comment type="caution">
    <text evidence="1">The sequence shown here is derived from an EMBL/GenBank/DDBJ whole genome shotgun (WGS) entry which is preliminary data.</text>
</comment>
<dbReference type="EMBL" id="LVLJ01003074">
    <property type="protein sequence ID" value="OAE22739.1"/>
    <property type="molecule type" value="Genomic_DNA"/>
</dbReference>
<organism evidence="1 2">
    <name type="scientific">Marchantia polymorpha subsp. ruderalis</name>
    <dbReference type="NCBI Taxonomy" id="1480154"/>
    <lineage>
        <taxon>Eukaryota</taxon>
        <taxon>Viridiplantae</taxon>
        <taxon>Streptophyta</taxon>
        <taxon>Embryophyta</taxon>
        <taxon>Marchantiophyta</taxon>
        <taxon>Marchantiopsida</taxon>
        <taxon>Marchantiidae</taxon>
        <taxon>Marchantiales</taxon>
        <taxon>Marchantiaceae</taxon>
        <taxon>Marchantia</taxon>
    </lineage>
</organism>
<keyword evidence="2" id="KW-1185">Reference proteome</keyword>
<accession>A0A176VP99</accession>
<gene>
    <name evidence="1" type="ORF">AXG93_2035s1210</name>
</gene>
<sequence>MTDAVGQARTIALSACGLERKVGLGFDAVDALGHYSLVILGDGEGLCCMGGSRPVLWLDRSPERSIVALSNLSRSFGSIFGYFCNASDML</sequence>
<evidence type="ECO:0000313" key="1">
    <source>
        <dbReference type="EMBL" id="OAE22739.1"/>
    </source>
</evidence>
<name>A0A176VP99_MARPO</name>
<dbReference type="Proteomes" id="UP000077202">
    <property type="component" value="Unassembled WGS sequence"/>
</dbReference>
<protein>
    <submittedName>
        <fullName evidence="1">Uncharacterized protein</fullName>
    </submittedName>
</protein>